<dbReference type="STRING" id="1220924.W2S7L4"/>
<accession>W2S7L4</accession>
<dbReference type="EMBL" id="KB822717">
    <property type="protein sequence ID" value="ETN43889.1"/>
    <property type="molecule type" value="Genomic_DNA"/>
</dbReference>
<evidence type="ECO:0000259" key="2">
    <source>
        <dbReference type="Pfam" id="PF13919"/>
    </source>
</evidence>
<dbReference type="AlphaFoldDB" id="W2S7L4"/>
<gene>
    <name evidence="3" type="ORF">HMPREF1541_11020</name>
</gene>
<dbReference type="RefSeq" id="XP_008713911.1">
    <property type="nucleotide sequence ID" value="XM_008715689.1"/>
</dbReference>
<proteinExistence type="predicted"/>
<feature type="domain" description="ASX DEUBAD" evidence="2">
    <location>
        <begin position="31"/>
        <end position="158"/>
    </location>
</feature>
<dbReference type="HOGENOM" id="CLU_095385_0_0_1"/>
<dbReference type="eggNOG" id="ENOG502RQ1P">
    <property type="taxonomic scope" value="Eukaryota"/>
</dbReference>
<dbReference type="InterPro" id="IPR028020">
    <property type="entry name" value="ASX_DEUBAD_dom"/>
</dbReference>
<feature type="region of interest" description="Disordered" evidence="1">
    <location>
        <begin position="154"/>
        <end position="255"/>
    </location>
</feature>
<keyword evidence="4" id="KW-1185">Reference proteome</keyword>
<protein>
    <recommendedName>
        <fullName evidence="2">ASX DEUBAD domain-containing protein</fullName>
    </recommendedName>
</protein>
<organism evidence="3 4">
    <name type="scientific">Cyphellophora europaea (strain CBS 101466)</name>
    <name type="common">Phialophora europaea</name>
    <dbReference type="NCBI Taxonomy" id="1220924"/>
    <lineage>
        <taxon>Eukaryota</taxon>
        <taxon>Fungi</taxon>
        <taxon>Dikarya</taxon>
        <taxon>Ascomycota</taxon>
        <taxon>Pezizomycotina</taxon>
        <taxon>Eurotiomycetes</taxon>
        <taxon>Chaetothyriomycetidae</taxon>
        <taxon>Chaetothyriales</taxon>
        <taxon>Cyphellophoraceae</taxon>
        <taxon>Cyphellophora</taxon>
    </lineage>
</organism>
<evidence type="ECO:0000313" key="4">
    <source>
        <dbReference type="Proteomes" id="UP000030752"/>
    </source>
</evidence>
<dbReference type="Pfam" id="PF13919">
    <property type="entry name" value="ASXH"/>
    <property type="match status" value="1"/>
</dbReference>
<feature type="compositionally biased region" description="Polar residues" evidence="1">
    <location>
        <begin position="228"/>
        <end position="247"/>
    </location>
</feature>
<dbReference type="Proteomes" id="UP000030752">
    <property type="component" value="Unassembled WGS sequence"/>
</dbReference>
<sequence length="255" mass="28261">MPAADRPKRNRNPVNRDPSPSSRKAPEPTKSTGSWAPSRILTRTSAVAKADVQAFLLTCITGWDGYSRDEQRRIIDTLPKDRRLYVEVPVTGKYACPLDAGFVATDSHLKRAIARFKTDISEGNYTPSWQDKAQQAMKERAEGRFDDYVKQHAEDMFGDGGNDSNGGSVKDTEENNDSSARNQQQQQAHSLQDHSSDGEWGPSAKYAGSQSRRQGYKRKKAKQDHDLSQSTVPGESQGSRSRTTTPMNVDVDKAA</sequence>
<dbReference type="VEuPathDB" id="FungiDB:HMPREF1541_11020"/>
<dbReference type="GeneID" id="19978359"/>
<reference evidence="3 4" key="1">
    <citation type="submission" date="2013-03" db="EMBL/GenBank/DDBJ databases">
        <title>The Genome Sequence of Phialophora europaea CBS 101466.</title>
        <authorList>
            <consortium name="The Broad Institute Genomics Platform"/>
            <person name="Cuomo C."/>
            <person name="de Hoog S."/>
            <person name="Gorbushina A."/>
            <person name="Walker B."/>
            <person name="Young S.K."/>
            <person name="Zeng Q."/>
            <person name="Gargeya S."/>
            <person name="Fitzgerald M."/>
            <person name="Haas B."/>
            <person name="Abouelleil A."/>
            <person name="Allen A.W."/>
            <person name="Alvarado L."/>
            <person name="Arachchi H.M."/>
            <person name="Berlin A.M."/>
            <person name="Chapman S.B."/>
            <person name="Gainer-Dewar J."/>
            <person name="Goldberg J."/>
            <person name="Griggs A."/>
            <person name="Gujja S."/>
            <person name="Hansen M."/>
            <person name="Howarth C."/>
            <person name="Imamovic A."/>
            <person name="Ireland A."/>
            <person name="Larimer J."/>
            <person name="McCowan C."/>
            <person name="Murphy C."/>
            <person name="Pearson M."/>
            <person name="Poon T.W."/>
            <person name="Priest M."/>
            <person name="Roberts A."/>
            <person name="Saif S."/>
            <person name="Shea T."/>
            <person name="Sisk P."/>
            <person name="Sykes S."/>
            <person name="Wortman J."/>
            <person name="Nusbaum C."/>
            <person name="Birren B."/>
        </authorList>
    </citation>
    <scope>NUCLEOTIDE SEQUENCE [LARGE SCALE GENOMIC DNA]</scope>
    <source>
        <strain evidence="3 4">CBS 101466</strain>
    </source>
</reference>
<dbReference type="OrthoDB" id="2289918at2759"/>
<dbReference type="InParanoid" id="W2S7L4"/>
<feature type="compositionally biased region" description="Low complexity" evidence="1">
    <location>
        <begin position="177"/>
        <end position="190"/>
    </location>
</feature>
<feature type="region of interest" description="Disordered" evidence="1">
    <location>
        <begin position="1"/>
        <end position="36"/>
    </location>
</feature>
<name>W2S7L4_CYPE1</name>
<evidence type="ECO:0000313" key="3">
    <source>
        <dbReference type="EMBL" id="ETN43889.1"/>
    </source>
</evidence>
<evidence type="ECO:0000256" key="1">
    <source>
        <dbReference type="SAM" id="MobiDB-lite"/>
    </source>
</evidence>